<gene>
    <name evidence="2" type="ORF">B2A_08692</name>
</gene>
<dbReference type="InterPro" id="IPR014729">
    <property type="entry name" value="Rossmann-like_a/b/a_fold"/>
</dbReference>
<feature type="domain" description="Diphthamide synthase" evidence="1">
    <location>
        <begin position="1"/>
        <end position="195"/>
    </location>
</feature>
<dbReference type="Gene3D" id="3.40.50.620">
    <property type="entry name" value="HUPs"/>
    <property type="match status" value="1"/>
</dbReference>
<proteinExistence type="predicted"/>
<dbReference type="SUPFAM" id="SSF52402">
    <property type="entry name" value="Adenine nucleotide alpha hydrolases-like"/>
    <property type="match status" value="1"/>
</dbReference>
<dbReference type="InterPro" id="IPR002761">
    <property type="entry name" value="Diphthami_syn_dom"/>
</dbReference>
<dbReference type="Gene3D" id="3.90.1490.10">
    <property type="entry name" value="putative n-type atp pyrophosphatase, domain 2"/>
    <property type="match status" value="1"/>
</dbReference>
<dbReference type="EMBL" id="AUZZ01006267">
    <property type="protein sequence ID" value="EQD46870.1"/>
    <property type="molecule type" value="Genomic_DNA"/>
</dbReference>
<evidence type="ECO:0000313" key="2">
    <source>
        <dbReference type="EMBL" id="EQD46870.1"/>
    </source>
</evidence>
<protein>
    <submittedName>
        <fullName evidence="2">ATPase of the PP-loop superfamily</fullName>
    </submittedName>
</protein>
<sequence>WSSGKDSAYALGQLLREGEVDVVGLLTTITETFSRVSMHGVREAILDAQAAAVGLPLAKVRIPFPCPNSIYEARMAEVTRRLRERSVTHVAFGDLFLTDVRAYREEKMRSSGLMPLFPLWGRPTRELALEMIDQGLEATLVCVDPRKVPGELAGRPFDRTLLADLPAGADPCGENGEFHTCVTAAPFFSHPIRVRPGPVVARDGFVFADLQPE</sequence>
<evidence type="ECO:0000259" key="1">
    <source>
        <dbReference type="Pfam" id="PF01902"/>
    </source>
</evidence>
<feature type="non-terminal residue" evidence="2">
    <location>
        <position position="1"/>
    </location>
</feature>
<name>T1AXP3_9ZZZZ</name>
<reference evidence="2" key="1">
    <citation type="submission" date="2013-08" db="EMBL/GenBank/DDBJ databases">
        <authorList>
            <person name="Mendez C."/>
            <person name="Richter M."/>
            <person name="Ferrer M."/>
            <person name="Sanchez J."/>
        </authorList>
    </citation>
    <scope>NUCLEOTIDE SEQUENCE</scope>
</reference>
<reference evidence="2" key="2">
    <citation type="journal article" date="2014" name="ISME J.">
        <title>Microbial stratification in low pH oxic and suboxic macroscopic growths along an acid mine drainage.</title>
        <authorList>
            <person name="Mendez-Garcia C."/>
            <person name="Mesa V."/>
            <person name="Sprenger R.R."/>
            <person name="Richter M."/>
            <person name="Diez M.S."/>
            <person name="Solano J."/>
            <person name="Bargiela R."/>
            <person name="Golyshina O.V."/>
            <person name="Manteca A."/>
            <person name="Ramos J.L."/>
            <person name="Gallego J.R."/>
            <person name="Llorente I."/>
            <person name="Martins Dos Santos V.A."/>
            <person name="Jensen O.N."/>
            <person name="Pelaez A.I."/>
            <person name="Sanchez J."/>
            <person name="Ferrer M."/>
        </authorList>
    </citation>
    <scope>NUCLEOTIDE SEQUENCE</scope>
</reference>
<dbReference type="AlphaFoldDB" id="T1AXP3"/>
<comment type="caution">
    <text evidence="2">The sequence shown here is derived from an EMBL/GenBank/DDBJ whole genome shotgun (WGS) entry which is preliminary data.</text>
</comment>
<organism evidence="2">
    <name type="scientific">mine drainage metagenome</name>
    <dbReference type="NCBI Taxonomy" id="410659"/>
    <lineage>
        <taxon>unclassified sequences</taxon>
        <taxon>metagenomes</taxon>
        <taxon>ecological metagenomes</taxon>
    </lineage>
</organism>
<dbReference type="CDD" id="cd01994">
    <property type="entry name" value="AANH_PF0828-like"/>
    <property type="match status" value="1"/>
</dbReference>
<dbReference type="Pfam" id="PF01902">
    <property type="entry name" value="Diphthami_syn_2"/>
    <property type="match status" value="1"/>
</dbReference>
<accession>T1AXP3</accession>